<name>A0ABW5XCD8_9MICO</name>
<protein>
    <submittedName>
        <fullName evidence="1">Uncharacterized protein</fullName>
    </submittedName>
</protein>
<dbReference type="EMBL" id="JBHUOP010000002">
    <property type="protein sequence ID" value="MFD2840110.1"/>
    <property type="molecule type" value="Genomic_DNA"/>
</dbReference>
<keyword evidence="2" id="KW-1185">Reference proteome</keyword>
<dbReference type="Proteomes" id="UP001597391">
    <property type="component" value="Unassembled WGS sequence"/>
</dbReference>
<evidence type="ECO:0000313" key="1">
    <source>
        <dbReference type="EMBL" id="MFD2840110.1"/>
    </source>
</evidence>
<comment type="caution">
    <text evidence="1">The sequence shown here is derived from an EMBL/GenBank/DDBJ whole genome shotgun (WGS) entry which is preliminary data.</text>
</comment>
<evidence type="ECO:0000313" key="2">
    <source>
        <dbReference type="Proteomes" id="UP001597391"/>
    </source>
</evidence>
<proteinExistence type="predicted"/>
<accession>A0ABW5XCD8</accession>
<reference evidence="2" key="1">
    <citation type="journal article" date="2019" name="Int. J. Syst. Evol. Microbiol.">
        <title>The Global Catalogue of Microorganisms (GCM) 10K type strain sequencing project: providing services to taxonomists for standard genome sequencing and annotation.</title>
        <authorList>
            <consortium name="The Broad Institute Genomics Platform"/>
            <consortium name="The Broad Institute Genome Sequencing Center for Infectious Disease"/>
            <person name="Wu L."/>
            <person name="Ma J."/>
        </authorList>
    </citation>
    <scope>NUCLEOTIDE SEQUENCE [LARGE SCALE GENOMIC DNA]</scope>
    <source>
        <strain evidence="2">KCTC 33576</strain>
    </source>
</reference>
<organism evidence="1 2">
    <name type="scientific">Populibacterium corticicola</name>
    <dbReference type="NCBI Taxonomy" id="1812826"/>
    <lineage>
        <taxon>Bacteria</taxon>
        <taxon>Bacillati</taxon>
        <taxon>Actinomycetota</taxon>
        <taxon>Actinomycetes</taxon>
        <taxon>Micrococcales</taxon>
        <taxon>Jonesiaceae</taxon>
        <taxon>Populibacterium</taxon>
    </lineage>
</organism>
<gene>
    <name evidence="1" type="ORF">ACFSYH_05945</name>
</gene>
<sequence>MKTLDRDQLNDLAQTLMEGPQALIAYKVRHFIDGGVEITNVFMYTLFITAGILDALPPVDQAHRLELLHHSAQGIFIPQARAARLVLAHLNNDRGAVNAVYAEAETDYEKDEVFMALSPLPRAIMRGMPDGMLEFTVGGQS</sequence>